<dbReference type="PANTHER" id="PTHR30204:SF97">
    <property type="entry name" value="MERR FAMILY REGULATORY PROTEIN"/>
    <property type="match status" value="1"/>
</dbReference>
<evidence type="ECO:0000313" key="4">
    <source>
        <dbReference type="Proteomes" id="UP000441797"/>
    </source>
</evidence>
<gene>
    <name evidence="3" type="ORF">BWI75_16335</name>
</gene>
<dbReference type="InterPro" id="IPR010499">
    <property type="entry name" value="AraC_E-bd"/>
</dbReference>
<sequence length="269" mass="30675">MLKIGDFSKLSHVSIKALRLYDQMGLLKPVHIDRFTGYRYYSAHQLPRLNRILALKDLGLSLEQIAKLLDEISPAQIQGMLRLKQAELQQLVVEEQARLQRVAARLQQIEQENKMPEYDVVLKTVAPIKVAAIREIIPSFQVVAQLCDELLEYLQRQGVKGSSYFAGIWHDTAYKNTDIDWEVAISVEEVCSSDRIKVYELPCIEMACVVHNGSYNTINRAYAALPVWIEANGYKIAGSNREVYIVGGDRQDDESYVTEVQFPLELRNC</sequence>
<dbReference type="Pfam" id="PF13411">
    <property type="entry name" value="MerR_1"/>
    <property type="match status" value="1"/>
</dbReference>
<dbReference type="Gene3D" id="1.10.1660.10">
    <property type="match status" value="1"/>
</dbReference>
<dbReference type="SUPFAM" id="SSF46955">
    <property type="entry name" value="Putative DNA-binding domain"/>
    <property type="match status" value="1"/>
</dbReference>
<dbReference type="Pfam" id="PF06445">
    <property type="entry name" value="GyrI-like"/>
    <property type="match status" value="1"/>
</dbReference>
<protein>
    <submittedName>
        <fullName evidence="3">MerR family transcriptional regulator</fullName>
    </submittedName>
</protein>
<dbReference type="InterPro" id="IPR009061">
    <property type="entry name" value="DNA-bd_dom_put_sf"/>
</dbReference>
<dbReference type="SMART" id="SM00871">
    <property type="entry name" value="AraC_E_bind"/>
    <property type="match status" value="1"/>
</dbReference>
<organism evidence="3 4">
    <name type="scientific">Gloeocapsopsis dulcis AAB1 = 1H9</name>
    <dbReference type="NCBI Taxonomy" id="1433147"/>
    <lineage>
        <taxon>Bacteria</taxon>
        <taxon>Bacillati</taxon>
        <taxon>Cyanobacteriota</taxon>
        <taxon>Cyanophyceae</taxon>
        <taxon>Oscillatoriophycideae</taxon>
        <taxon>Chroococcales</taxon>
        <taxon>Chroococcaceae</taxon>
        <taxon>Gloeocapsopsis</taxon>
        <taxon>Gloeocapsopsis dulcis</taxon>
    </lineage>
</organism>
<dbReference type="Gene3D" id="3.20.80.10">
    <property type="entry name" value="Regulatory factor, effector binding domain"/>
    <property type="match status" value="1"/>
</dbReference>
<dbReference type="PANTHER" id="PTHR30204">
    <property type="entry name" value="REDOX-CYCLING DRUG-SENSING TRANSCRIPTIONAL ACTIVATOR SOXR"/>
    <property type="match status" value="1"/>
</dbReference>
<dbReference type="InterPro" id="IPR011256">
    <property type="entry name" value="Reg_factor_effector_dom_sf"/>
</dbReference>
<evidence type="ECO:0000259" key="2">
    <source>
        <dbReference type="PROSITE" id="PS50937"/>
    </source>
</evidence>
<name>A0A6N8FY12_9CHRO</name>
<dbReference type="Proteomes" id="UP000441797">
    <property type="component" value="Unassembled WGS sequence"/>
</dbReference>
<dbReference type="AlphaFoldDB" id="A0A6N8FY12"/>
<comment type="caution">
    <text evidence="3">The sequence shown here is derived from an EMBL/GenBank/DDBJ whole genome shotgun (WGS) entry which is preliminary data.</text>
</comment>
<keyword evidence="1" id="KW-0238">DNA-binding</keyword>
<dbReference type="InterPro" id="IPR000551">
    <property type="entry name" value="MerR-type_HTH_dom"/>
</dbReference>
<dbReference type="RefSeq" id="WP_105219881.1">
    <property type="nucleotide sequence ID" value="NZ_CAWNSU010000049.1"/>
</dbReference>
<dbReference type="GO" id="GO:0003700">
    <property type="term" value="F:DNA-binding transcription factor activity"/>
    <property type="evidence" value="ECO:0007669"/>
    <property type="project" value="InterPro"/>
</dbReference>
<dbReference type="InterPro" id="IPR029442">
    <property type="entry name" value="GyrI-like"/>
</dbReference>
<dbReference type="InterPro" id="IPR047057">
    <property type="entry name" value="MerR_fam"/>
</dbReference>
<dbReference type="OrthoDB" id="9773308at2"/>
<evidence type="ECO:0000313" key="3">
    <source>
        <dbReference type="EMBL" id="MUL37851.1"/>
    </source>
</evidence>
<keyword evidence="4" id="KW-1185">Reference proteome</keyword>
<dbReference type="SUPFAM" id="SSF55136">
    <property type="entry name" value="Probable bacterial effector-binding domain"/>
    <property type="match status" value="1"/>
</dbReference>
<dbReference type="GO" id="GO:0003677">
    <property type="term" value="F:DNA binding"/>
    <property type="evidence" value="ECO:0007669"/>
    <property type="project" value="UniProtKB-KW"/>
</dbReference>
<accession>A0A6N8FY12</accession>
<dbReference type="SMART" id="SM00422">
    <property type="entry name" value="HTH_MERR"/>
    <property type="match status" value="1"/>
</dbReference>
<dbReference type="PROSITE" id="PS50937">
    <property type="entry name" value="HTH_MERR_2"/>
    <property type="match status" value="1"/>
</dbReference>
<evidence type="ECO:0000256" key="1">
    <source>
        <dbReference type="ARBA" id="ARBA00023125"/>
    </source>
</evidence>
<proteinExistence type="predicted"/>
<feature type="domain" description="HTH merR-type" evidence="2">
    <location>
        <begin position="1"/>
        <end position="71"/>
    </location>
</feature>
<dbReference type="CDD" id="cd01107">
    <property type="entry name" value="HTH_BmrR"/>
    <property type="match status" value="1"/>
</dbReference>
<dbReference type="EMBL" id="NAPY01000027">
    <property type="protein sequence ID" value="MUL37851.1"/>
    <property type="molecule type" value="Genomic_DNA"/>
</dbReference>
<reference evidence="3 4" key="1">
    <citation type="journal article" date="2019" name="Front. Microbiol.">
        <title>Genomic Features for Desiccation Tolerance and Sugar Biosynthesis in the Extremophile Gloeocapsopsis sp. UTEX B3054.</title>
        <authorList>
            <person name="Urrejola C."/>
            <person name="Alcorta J."/>
            <person name="Salas L."/>
            <person name="Vasquez M."/>
            <person name="Polz M.F."/>
            <person name="Vicuna R."/>
            <person name="Diez B."/>
        </authorList>
    </citation>
    <scope>NUCLEOTIDE SEQUENCE [LARGE SCALE GENOMIC DNA]</scope>
    <source>
        <strain evidence="3 4">1H9</strain>
    </source>
</reference>